<dbReference type="InterPro" id="IPR015421">
    <property type="entry name" value="PyrdxlP-dep_Trfase_major"/>
</dbReference>
<evidence type="ECO:0000256" key="1">
    <source>
        <dbReference type="ARBA" id="ARBA00001933"/>
    </source>
</evidence>
<dbReference type="FunFam" id="3.40.640.10:FF:000009">
    <property type="entry name" value="Cystathionine gamma-synthase homolog"/>
    <property type="match status" value="1"/>
</dbReference>
<dbReference type="SUPFAM" id="SSF53383">
    <property type="entry name" value="PLP-dependent transferases"/>
    <property type="match status" value="1"/>
</dbReference>
<evidence type="ECO:0000313" key="6">
    <source>
        <dbReference type="EMBL" id="GFP76076.1"/>
    </source>
</evidence>
<dbReference type="Pfam" id="PF01053">
    <property type="entry name" value="Cys_Met_Meta_PP"/>
    <property type="match status" value="1"/>
</dbReference>
<dbReference type="FunFam" id="3.90.1150.10:FF:000033">
    <property type="entry name" value="Cystathionine gamma-synthase"/>
    <property type="match status" value="1"/>
</dbReference>
<dbReference type="GO" id="GO:0005737">
    <property type="term" value="C:cytoplasm"/>
    <property type="evidence" value="ECO:0007669"/>
    <property type="project" value="TreeGrafter"/>
</dbReference>
<keyword evidence="3 4" id="KW-0663">Pyridoxal phosphate</keyword>
<dbReference type="EMBL" id="BLZR01000001">
    <property type="protein sequence ID" value="GFP76076.1"/>
    <property type="molecule type" value="Genomic_DNA"/>
</dbReference>
<dbReference type="InterPro" id="IPR000277">
    <property type="entry name" value="Cys/Met-Metab_PyrdxlP-dep_enz"/>
</dbReference>
<evidence type="ECO:0000313" key="7">
    <source>
        <dbReference type="Proteomes" id="UP000580568"/>
    </source>
</evidence>
<protein>
    <submittedName>
        <fullName evidence="6">Cystathionine gamma-synthase</fullName>
    </submittedName>
</protein>
<reference evidence="6 7" key="1">
    <citation type="submission" date="2020-07" db="EMBL/GenBank/DDBJ databases">
        <title>A new beta-1,3-glucan-decomposing anaerobic bacterium isolated from anoxic soil subjected to biological soil disinfestation.</title>
        <authorList>
            <person name="Ueki A."/>
            <person name="Tonouchi A."/>
        </authorList>
    </citation>
    <scope>NUCLEOTIDE SEQUENCE [LARGE SCALE GENOMIC DNA]</scope>
    <source>
        <strain evidence="6 7">TW1</strain>
    </source>
</reference>
<organism evidence="6 7">
    <name type="scientific">Clostridium fungisolvens</name>
    <dbReference type="NCBI Taxonomy" id="1604897"/>
    <lineage>
        <taxon>Bacteria</taxon>
        <taxon>Bacillati</taxon>
        <taxon>Bacillota</taxon>
        <taxon>Clostridia</taxon>
        <taxon>Eubacteriales</taxon>
        <taxon>Clostridiaceae</taxon>
        <taxon>Clostridium</taxon>
    </lineage>
</organism>
<comment type="cofactor">
    <cofactor evidence="1 5">
        <name>pyridoxal 5'-phosphate</name>
        <dbReference type="ChEBI" id="CHEBI:597326"/>
    </cofactor>
</comment>
<dbReference type="Gene3D" id="3.40.640.10">
    <property type="entry name" value="Type I PLP-dependent aspartate aminotransferase-like (Major domain)"/>
    <property type="match status" value="1"/>
</dbReference>
<name>A0A6V8SH79_9CLOT</name>
<keyword evidence="7" id="KW-1185">Reference proteome</keyword>
<dbReference type="AlphaFoldDB" id="A0A6V8SH79"/>
<proteinExistence type="inferred from homology"/>
<evidence type="ECO:0000256" key="3">
    <source>
        <dbReference type="ARBA" id="ARBA00022898"/>
    </source>
</evidence>
<comment type="similarity">
    <text evidence="2 5">Belongs to the trans-sulfuration enzymes family.</text>
</comment>
<dbReference type="Proteomes" id="UP000580568">
    <property type="component" value="Unassembled WGS sequence"/>
</dbReference>
<gene>
    <name evidence="6" type="ORF">bsdtw1_02170</name>
</gene>
<dbReference type="GO" id="GO:0030170">
    <property type="term" value="F:pyridoxal phosphate binding"/>
    <property type="evidence" value="ECO:0007669"/>
    <property type="project" value="InterPro"/>
</dbReference>
<dbReference type="CDD" id="cd00614">
    <property type="entry name" value="CGS_like"/>
    <property type="match status" value="1"/>
</dbReference>
<accession>A0A6V8SH79</accession>
<dbReference type="PIRSF" id="PIRSF001434">
    <property type="entry name" value="CGS"/>
    <property type="match status" value="1"/>
</dbReference>
<feature type="modified residue" description="N6-(pyridoxal phosphate)lysine" evidence="4">
    <location>
        <position position="201"/>
    </location>
</feature>
<evidence type="ECO:0000256" key="4">
    <source>
        <dbReference type="PIRSR" id="PIRSR001434-2"/>
    </source>
</evidence>
<dbReference type="GO" id="GO:0016846">
    <property type="term" value="F:carbon-sulfur lyase activity"/>
    <property type="evidence" value="ECO:0007669"/>
    <property type="project" value="TreeGrafter"/>
</dbReference>
<evidence type="ECO:0000256" key="2">
    <source>
        <dbReference type="ARBA" id="ARBA00009077"/>
    </source>
</evidence>
<dbReference type="Gene3D" id="3.90.1150.10">
    <property type="entry name" value="Aspartate Aminotransferase, domain 1"/>
    <property type="match status" value="1"/>
</dbReference>
<comment type="caution">
    <text evidence="6">The sequence shown here is derived from an EMBL/GenBank/DDBJ whole genome shotgun (WGS) entry which is preliminary data.</text>
</comment>
<dbReference type="PANTHER" id="PTHR11808:SF90">
    <property type="entry name" value="CYSTATHIONINE GAMMA-SYNTHASE"/>
    <property type="match status" value="1"/>
</dbReference>
<dbReference type="PANTHER" id="PTHR11808">
    <property type="entry name" value="TRANS-SULFURATION ENZYME FAMILY MEMBER"/>
    <property type="match status" value="1"/>
</dbReference>
<dbReference type="GO" id="GO:0009086">
    <property type="term" value="P:methionine biosynthetic process"/>
    <property type="evidence" value="ECO:0007669"/>
    <property type="project" value="UniProtKB-ARBA"/>
</dbReference>
<evidence type="ECO:0000256" key="5">
    <source>
        <dbReference type="RuleBase" id="RU362118"/>
    </source>
</evidence>
<dbReference type="InterPro" id="IPR015422">
    <property type="entry name" value="PyrdxlP-dep_Trfase_small"/>
</dbReference>
<dbReference type="InterPro" id="IPR015424">
    <property type="entry name" value="PyrdxlP-dep_Trfase"/>
</dbReference>
<dbReference type="GO" id="GO:0019346">
    <property type="term" value="P:transsulfuration"/>
    <property type="evidence" value="ECO:0007669"/>
    <property type="project" value="InterPro"/>
</dbReference>
<sequence>MCAEKLLKFETTAVHGSKGFDPLTGAISFPIYQTATFKHGGLNESTGYDYSRLQNPTREEVENTVAKLEGAKFGAGFSTGVAAVTAVLSLFKPGDHILVSDDLYGGTFRLFRDIYGPYGIEHDFIDTADLNDVINNIKENTKAIFIETPSNPMMKVVDINGVVKLSKEKNLIVIVDNTFLTPYFQKPLNLGAHIVVHSGTKFLGGHNDTLAGFVVTNEEWINERIRFYEKSTGATLAPFDSWLILRGIKTLHIRMEKSQENAIKVAEFLKKHPKIKEVFYVGLPEHKGYEISKKQATGFGSMISFKVKNQEDVAKILKNVKVINFAESLGGVETLITYPQTQTHAEIPAEIKKRLGVTEDLLRLSIGIENISDLIEDLESALGC</sequence>
<dbReference type="RefSeq" id="WP_183277532.1">
    <property type="nucleotide sequence ID" value="NZ_BLZR01000001.1"/>
</dbReference>